<feature type="compositionally biased region" description="Basic and acidic residues" evidence="9">
    <location>
        <begin position="1"/>
        <end position="11"/>
    </location>
</feature>
<dbReference type="SMART" id="SM00129">
    <property type="entry name" value="KISc"/>
    <property type="match status" value="1"/>
</dbReference>
<feature type="coiled-coil region" evidence="8">
    <location>
        <begin position="1592"/>
        <end position="1695"/>
    </location>
</feature>
<evidence type="ECO:0000259" key="10">
    <source>
        <dbReference type="PROSITE" id="PS50067"/>
    </source>
</evidence>
<keyword evidence="3 7" id="KW-0067">ATP-binding</keyword>
<comment type="caution">
    <text evidence="11">The sequence shown here is derived from an EMBL/GenBank/DDBJ whole genome shotgun (WGS) entry which is preliminary data.</text>
</comment>
<name>A0ABN8NY48_9CNID</name>
<feature type="region of interest" description="Disordered" evidence="9">
    <location>
        <begin position="1026"/>
        <end position="1057"/>
    </location>
</feature>
<evidence type="ECO:0000256" key="4">
    <source>
        <dbReference type="ARBA" id="ARBA00023054"/>
    </source>
</evidence>
<evidence type="ECO:0000256" key="3">
    <source>
        <dbReference type="ARBA" id="ARBA00022840"/>
    </source>
</evidence>
<evidence type="ECO:0000256" key="6">
    <source>
        <dbReference type="ARBA" id="ARBA00023212"/>
    </source>
</evidence>
<organism evidence="11 12">
    <name type="scientific">Porites lobata</name>
    <dbReference type="NCBI Taxonomy" id="104759"/>
    <lineage>
        <taxon>Eukaryota</taxon>
        <taxon>Metazoa</taxon>
        <taxon>Cnidaria</taxon>
        <taxon>Anthozoa</taxon>
        <taxon>Hexacorallia</taxon>
        <taxon>Scleractinia</taxon>
        <taxon>Fungiina</taxon>
        <taxon>Poritidae</taxon>
        <taxon>Porites</taxon>
    </lineage>
</organism>
<dbReference type="Proteomes" id="UP001159405">
    <property type="component" value="Unassembled WGS sequence"/>
</dbReference>
<dbReference type="PANTHER" id="PTHR47968">
    <property type="entry name" value="CENTROMERE PROTEIN E"/>
    <property type="match status" value="1"/>
</dbReference>
<dbReference type="SUPFAM" id="SSF52540">
    <property type="entry name" value="P-loop containing nucleoside triphosphate hydrolases"/>
    <property type="match status" value="1"/>
</dbReference>
<gene>
    <name evidence="11" type="ORF">PLOB_00031846</name>
</gene>
<evidence type="ECO:0000313" key="12">
    <source>
        <dbReference type="Proteomes" id="UP001159405"/>
    </source>
</evidence>
<accession>A0ABN8NY48</accession>
<dbReference type="PANTHER" id="PTHR47968:SF75">
    <property type="entry name" value="CENTROMERE-ASSOCIATED PROTEIN E"/>
    <property type="match status" value="1"/>
</dbReference>
<keyword evidence="6" id="KW-0206">Cytoskeleton</keyword>
<dbReference type="InterPro" id="IPR036961">
    <property type="entry name" value="Kinesin_motor_dom_sf"/>
</dbReference>
<feature type="coiled-coil region" evidence="8">
    <location>
        <begin position="1134"/>
        <end position="1333"/>
    </location>
</feature>
<comment type="similarity">
    <text evidence="7">Belongs to the TRAFAC class myosin-kinesin ATPase superfamily. Kinesin family.</text>
</comment>
<evidence type="ECO:0000256" key="1">
    <source>
        <dbReference type="ARBA" id="ARBA00004245"/>
    </source>
</evidence>
<feature type="region of interest" description="Disordered" evidence="9">
    <location>
        <begin position="1855"/>
        <end position="1880"/>
    </location>
</feature>
<feature type="region of interest" description="Disordered" evidence="9">
    <location>
        <begin position="1756"/>
        <end position="1833"/>
    </location>
</feature>
<dbReference type="EMBL" id="CALNXK010000041">
    <property type="protein sequence ID" value="CAH3125414.1"/>
    <property type="molecule type" value="Genomic_DNA"/>
</dbReference>
<evidence type="ECO:0000256" key="2">
    <source>
        <dbReference type="ARBA" id="ARBA00022741"/>
    </source>
</evidence>
<keyword evidence="4 8" id="KW-0175">Coiled coil</keyword>
<feature type="coiled-coil region" evidence="8">
    <location>
        <begin position="776"/>
        <end position="810"/>
    </location>
</feature>
<feature type="compositionally biased region" description="Basic and acidic residues" evidence="9">
    <location>
        <begin position="1352"/>
        <end position="1362"/>
    </location>
</feature>
<feature type="coiled-coil region" evidence="8">
    <location>
        <begin position="1510"/>
        <end position="1537"/>
    </location>
</feature>
<evidence type="ECO:0000313" key="11">
    <source>
        <dbReference type="EMBL" id="CAH3125414.1"/>
    </source>
</evidence>
<keyword evidence="12" id="KW-1185">Reference proteome</keyword>
<feature type="compositionally biased region" description="Basic and acidic residues" evidence="9">
    <location>
        <begin position="1862"/>
        <end position="1873"/>
    </location>
</feature>
<keyword evidence="2 7" id="KW-0547">Nucleotide-binding</keyword>
<evidence type="ECO:0000256" key="5">
    <source>
        <dbReference type="ARBA" id="ARBA00023175"/>
    </source>
</evidence>
<feature type="coiled-coil region" evidence="8">
    <location>
        <begin position="994"/>
        <end position="1025"/>
    </location>
</feature>
<dbReference type="InterPro" id="IPR027640">
    <property type="entry name" value="Kinesin-like_fam"/>
</dbReference>
<evidence type="ECO:0000256" key="7">
    <source>
        <dbReference type="PROSITE-ProRule" id="PRU00283"/>
    </source>
</evidence>
<dbReference type="Pfam" id="PF00225">
    <property type="entry name" value="Kinesin"/>
    <property type="match status" value="2"/>
</dbReference>
<feature type="region of interest" description="Disordered" evidence="9">
    <location>
        <begin position="910"/>
        <end position="933"/>
    </location>
</feature>
<reference evidence="11 12" key="1">
    <citation type="submission" date="2022-05" db="EMBL/GenBank/DDBJ databases">
        <authorList>
            <consortium name="Genoscope - CEA"/>
            <person name="William W."/>
        </authorList>
    </citation>
    <scope>NUCLEOTIDE SEQUENCE [LARGE SCALE GENOMIC DNA]</scope>
</reference>
<dbReference type="InterPro" id="IPR001752">
    <property type="entry name" value="Kinesin_motor_dom"/>
</dbReference>
<feature type="region of interest" description="Disordered" evidence="9">
    <location>
        <begin position="1"/>
        <end position="20"/>
    </location>
</feature>
<evidence type="ECO:0000256" key="9">
    <source>
        <dbReference type="SAM" id="MobiDB-lite"/>
    </source>
</evidence>
<proteinExistence type="inferred from homology"/>
<dbReference type="InterPro" id="IPR027417">
    <property type="entry name" value="P-loop_NTPase"/>
</dbReference>
<feature type="binding site" evidence="7">
    <location>
        <begin position="108"/>
        <end position="115"/>
    </location>
    <ligand>
        <name>ATP</name>
        <dbReference type="ChEBI" id="CHEBI:30616"/>
    </ligand>
</feature>
<feature type="domain" description="Kinesin motor" evidence="10">
    <location>
        <begin position="24"/>
        <end position="400"/>
    </location>
</feature>
<comment type="subcellular location">
    <subcellularLocation>
        <location evidence="1">Cytoplasm</location>
        <location evidence="1">Cytoskeleton</location>
    </subcellularLocation>
</comment>
<feature type="coiled-coil region" evidence="8">
    <location>
        <begin position="416"/>
        <end position="501"/>
    </location>
</feature>
<dbReference type="PRINTS" id="PR00380">
    <property type="entry name" value="KINESINHEAVY"/>
</dbReference>
<feature type="compositionally biased region" description="Basic and acidic residues" evidence="9">
    <location>
        <begin position="1765"/>
        <end position="1778"/>
    </location>
</feature>
<dbReference type="PROSITE" id="PS50067">
    <property type="entry name" value="KINESIN_MOTOR_2"/>
    <property type="match status" value="1"/>
</dbReference>
<feature type="compositionally biased region" description="Basic and acidic residues" evidence="9">
    <location>
        <begin position="1026"/>
        <end position="1040"/>
    </location>
</feature>
<protein>
    <recommendedName>
        <fullName evidence="10">Kinesin motor domain-containing protein</fullName>
    </recommendedName>
</protein>
<dbReference type="Gene3D" id="3.40.850.10">
    <property type="entry name" value="Kinesin motor domain"/>
    <property type="match status" value="1"/>
</dbReference>
<keyword evidence="5 7" id="KW-0505">Motor protein</keyword>
<evidence type="ECO:0000256" key="8">
    <source>
        <dbReference type="SAM" id="Coils"/>
    </source>
</evidence>
<keyword evidence="6" id="KW-0963">Cytoplasm</keyword>
<dbReference type="CDD" id="cd00106">
    <property type="entry name" value="KISc"/>
    <property type="match status" value="1"/>
</dbReference>
<feature type="region of interest" description="Disordered" evidence="9">
    <location>
        <begin position="1341"/>
        <end position="1362"/>
    </location>
</feature>
<sequence length="1957" mass="223088">MKPHQGEKQTEKASNIKLGKDSGRVKVFVRVRPPRPQETSRKEPIAVNVQELSSQIHVSDPKHSWEKTFNFDHVFPKESTNPEVCSTISRPLVNAALNGFNGTLMAYGQTGSGKTHTLMAPDGITAGVIERCFKRITQDERHDYKVTMSYLQIYQEKIYDLLNSTSKIELSLREHLVKGVYVENLSEFVVRSPSEVSSLLAVGKKRLIFAETKMNRNSSRSHSVCQLTIERTLNKNKLAETEQLNKPGKHLFSLLVRQAARDLKEGQAIGGDTKTEGTSTEGNSLAKMVSFNDDVLIRGRIYLSDLAGSERLKKTHAEGERLSEAQHINSSLLELGNVIQALAEGKKTHVPFRNSTLTRLLQESLGGNCKTSLVVCVSPTMCDVSETKSALFFGSRAMKITNTAYINVEVDYKRLSQDLSKIVNMKEKDLEELKQSFENRIERIKHEAETTIANARTEADKVIASVKSLCEDQESRLQSDIESLNSRLEEERALNETQKGEITSVKHKLQEDMFRARSALLIDITSMQLFYALKEHSFNEVLLSPERALNSRDVKDSPNESVAAKNKVLQNVDLLLELFKSYLNMMNAKSEEMFENCGSLHFLAESQDVMEEQKILHKVEDFSLYLANKTDDDKVVASSRCNQVNEDHESHEERIPSNEERRCDIDQYSILRDKLITLKNSIDGEALNFLKKVFEFDDEEEQGSHPTNTTRREIYKKIQEFIEQRNSAFDFQKPTELQFQADTLALLDHCHSHVIIDKALQSALLVLENYIITRRCHGIQKQKDVLEDENEALRKQIHVLQGEVEKMKGTLSETSSRLCEVKRSKEHLEDDLSSVFQLYNMRNSECDNEGEESVEDSILNSNKLQAEISTLVESNEKLTEELATKEQEKETLQCELTSVKQELQQAMEERIQRKQDVKSTQTEPVKEKEPPNPLQFFQDAKIQEILSSLHDGYSSSLEKAASALQTNGLVDISSLRAVINKRLGEEWSVLLLENAKMKSELDNIRARIDEEKKGLVNELKALKMDGEEKGKSQFEQKGVPKDGVMPPDGADLSHHGSEQPAVEIKIYDNNKVIAKLEMDNLELAKGLQYRYNSESSKSDLKDGMTEIYSETHSDNLPLTKGELEVIVKEKLHELPTTQNENKMLRCELESLRDRFISLERRYEESNKEQQFLEEKVECFEEEKRDLVKESELLKERCGKLEEHLIQFTAENNQLKEELDGLESSLAEAQHEKESMEKQKIGLEEKLRQERVDSEREIALEREQKSIYQTKCQEKTLEIEEERRLMKIKENCLSKVEKELSKSKESYKKLQECISKFEAEKDDMVKEINGLRRLQGLPTVKRTPNENVSQADGRTRELSGEKRSQIRKNNKLNSELTRAKEQLVRLKTELTLSNMQTRNLGTQLSSLREDSTRLEAELSTVRMSPDDSRKRGNTFSYYEENVRLELELGESKERIIDLQEKLLTIYKEKFSLEEKIAVLEGQAKNPNQDNGSTPLKEVENEKKVGVNLPEIKMFEERIDLLEAEKAQLQRHLEITKADKSRLEGIESIVQQLVKIDEDQKRLKSKLMGWVKNAREEKVTSGIFHDYTRVDSDLIDFTAENDSFKEEANTLKETVAELRSNLAALELKVAVKESLQQNTLDKKAMATLLVSVKQERAELQTALEDVLIEKKGLEDELEEVKREYTNLQRECTSMRITKGDLELEILSDLTQKSNECRSEITDFAINDLLCYSNGSIETPSQGSEIYASEANIAQPEEGRTINGTTDHCNHSDGSEPKELSSKPLLSGKRPLPSLQDKVSKRRALPSEPNDGETGVRSPRSNKDDSQTNDNDPQHTPIIYDLITVDDVNDDIMHADIHHSGLVRETPKGQREKPEGMEQEGSTCLKTEDADQDYNRDVTLQDNIESKEKHSLVHDIGGSESIIAQSAEVLVKTAWTIKKLFTRQKSLSGPHQKLNALEEL</sequence>